<keyword evidence="2" id="KW-0732">Signal</keyword>
<accession>A0A2I0X3M6</accession>
<name>A0A2I0X3M6_9ASPA</name>
<dbReference type="Proteomes" id="UP000233837">
    <property type="component" value="Unassembled WGS sequence"/>
</dbReference>
<keyword evidence="1" id="KW-1133">Transmembrane helix</keyword>
<feature type="chain" id="PRO_5014157134" evidence="2">
    <location>
        <begin position="29"/>
        <end position="65"/>
    </location>
</feature>
<gene>
    <name evidence="3" type="primary">AGPEP3</name>
    <name evidence="3" type="ORF">MA16_Dca020087</name>
</gene>
<keyword evidence="1" id="KW-0812">Transmembrane</keyword>
<evidence type="ECO:0000313" key="3">
    <source>
        <dbReference type="EMBL" id="PKU82524.1"/>
    </source>
</evidence>
<dbReference type="EMBL" id="KZ502186">
    <property type="protein sequence ID" value="PKU82524.1"/>
    <property type="molecule type" value="Genomic_DNA"/>
</dbReference>
<evidence type="ECO:0000256" key="1">
    <source>
        <dbReference type="SAM" id="Phobius"/>
    </source>
</evidence>
<evidence type="ECO:0000313" key="4">
    <source>
        <dbReference type="Proteomes" id="UP000233837"/>
    </source>
</evidence>
<reference evidence="3 4" key="2">
    <citation type="journal article" date="2017" name="Nature">
        <title>The Apostasia genome and the evolution of orchids.</title>
        <authorList>
            <person name="Zhang G.Q."/>
            <person name="Liu K.W."/>
            <person name="Li Z."/>
            <person name="Lohaus R."/>
            <person name="Hsiao Y.Y."/>
            <person name="Niu S.C."/>
            <person name="Wang J.Y."/>
            <person name="Lin Y.C."/>
            <person name="Xu Q."/>
            <person name="Chen L.J."/>
            <person name="Yoshida K."/>
            <person name="Fujiwara S."/>
            <person name="Wang Z.W."/>
            <person name="Zhang Y.Q."/>
            <person name="Mitsuda N."/>
            <person name="Wang M."/>
            <person name="Liu G.H."/>
            <person name="Pecoraro L."/>
            <person name="Huang H.X."/>
            <person name="Xiao X.J."/>
            <person name="Lin M."/>
            <person name="Wu X.Y."/>
            <person name="Wu W.L."/>
            <person name="Chen Y.Y."/>
            <person name="Chang S.B."/>
            <person name="Sakamoto S."/>
            <person name="Ohme-Takagi M."/>
            <person name="Yagi M."/>
            <person name="Zeng S.J."/>
            <person name="Shen C.Y."/>
            <person name="Yeh C.M."/>
            <person name="Luo Y.B."/>
            <person name="Tsai W.C."/>
            <person name="Van de Peer Y."/>
            <person name="Liu Z.J."/>
        </authorList>
    </citation>
    <scope>NUCLEOTIDE SEQUENCE [LARGE SCALE GENOMIC DNA]</scope>
    <source>
        <tissue evidence="3">The whole plant</tissue>
    </source>
</reference>
<dbReference type="AlphaFoldDB" id="A0A2I0X3M6"/>
<keyword evidence="1" id="KW-0472">Membrane</keyword>
<feature type="signal peptide" evidence="2">
    <location>
        <begin position="1"/>
        <end position="28"/>
    </location>
</feature>
<sequence length="65" mass="6215">MAAAQTGVVSFVAIAVLAVALLSGSASAVDAPAPSPASGGNSLSSPVAGVFICSVLALMMGFLRH</sequence>
<organism evidence="3 4">
    <name type="scientific">Dendrobium catenatum</name>
    <dbReference type="NCBI Taxonomy" id="906689"/>
    <lineage>
        <taxon>Eukaryota</taxon>
        <taxon>Viridiplantae</taxon>
        <taxon>Streptophyta</taxon>
        <taxon>Embryophyta</taxon>
        <taxon>Tracheophyta</taxon>
        <taxon>Spermatophyta</taxon>
        <taxon>Magnoliopsida</taxon>
        <taxon>Liliopsida</taxon>
        <taxon>Asparagales</taxon>
        <taxon>Orchidaceae</taxon>
        <taxon>Epidendroideae</taxon>
        <taxon>Malaxideae</taxon>
        <taxon>Dendrobiinae</taxon>
        <taxon>Dendrobium</taxon>
    </lineage>
</organism>
<proteinExistence type="predicted"/>
<feature type="transmembrane region" description="Helical" evidence="1">
    <location>
        <begin position="44"/>
        <end position="63"/>
    </location>
</feature>
<evidence type="ECO:0000256" key="2">
    <source>
        <dbReference type="SAM" id="SignalP"/>
    </source>
</evidence>
<protein>
    <submittedName>
        <fullName evidence="3">Arabinogalactan peptide 3</fullName>
    </submittedName>
</protein>
<keyword evidence="4" id="KW-1185">Reference proteome</keyword>
<reference evidence="3 4" key="1">
    <citation type="journal article" date="2016" name="Sci. Rep.">
        <title>The Dendrobium catenatum Lindl. genome sequence provides insights into polysaccharide synthase, floral development and adaptive evolution.</title>
        <authorList>
            <person name="Zhang G.Q."/>
            <person name="Xu Q."/>
            <person name="Bian C."/>
            <person name="Tsai W.C."/>
            <person name="Yeh C.M."/>
            <person name="Liu K.W."/>
            <person name="Yoshida K."/>
            <person name="Zhang L.S."/>
            <person name="Chang S.B."/>
            <person name="Chen F."/>
            <person name="Shi Y."/>
            <person name="Su Y.Y."/>
            <person name="Zhang Y.Q."/>
            <person name="Chen L.J."/>
            <person name="Yin Y."/>
            <person name="Lin M."/>
            <person name="Huang H."/>
            <person name="Deng H."/>
            <person name="Wang Z.W."/>
            <person name="Zhu S.L."/>
            <person name="Zhao X."/>
            <person name="Deng C."/>
            <person name="Niu S.C."/>
            <person name="Huang J."/>
            <person name="Wang M."/>
            <person name="Liu G.H."/>
            <person name="Yang H.J."/>
            <person name="Xiao X.J."/>
            <person name="Hsiao Y.Y."/>
            <person name="Wu W.L."/>
            <person name="Chen Y.Y."/>
            <person name="Mitsuda N."/>
            <person name="Ohme-Takagi M."/>
            <person name="Luo Y.B."/>
            <person name="Van de Peer Y."/>
            <person name="Liu Z.J."/>
        </authorList>
    </citation>
    <scope>NUCLEOTIDE SEQUENCE [LARGE SCALE GENOMIC DNA]</scope>
    <source>
        <tissue evidence="3">The whole plant</tissue>
    </source>
</reference>